<evidence type="ECO:0000313" key="3">
    <source>
        <dbReference type="EMBL" id="APJ03951.1"/>
    </source>
</evidence>
<dbReference type="AlphaFoldDB" id="A0A1L4D175"/>
<keyword evidence="2" id="KW-1133">Transmembrane helix</keyword>
<dbReference type="OrthoDB" id="9942287at2"/>
<accession>A0A1L4D175</accession>
<dbReference type="Proteomes" id="UP000184731">
    <property type="component" value="Chromosome"/>
</dbReference>
<gene>
    <name evidence="3" type="ORF">AXG55_08545</name>
</gene>
<dbReference type="KEGG" id="saqi:AXG55_08545"/>
<feature type="coiled-coil region" evidence="1">
    <location>
        <begin position="89"/>
        <end position="123"/>
    </location>
</feature>
<evidence type="ECO:0000313" key="4">
    <source>
        <dbReference type="Proteomes" id="UP000184731"/>
    </source>
</evidence>
<keyword evidence="1" id="KW-0175">Coiled coil</keyword>
<dbReference type="EMBL" id="CP017834">
    <property type="protein sequence ID" value="APJ03951.1"/>
    <property type="molecule type" value="Genomic_DNA"/>
</dbReference>
<name>A0A1L4D175_9BACT</name>
<evidence type="ECO:0000256" key="1">
    <source>
        <dbReference type="SAM" id="Coils"/>
    </source>
</evidence>
<dbReference type="RefSeq" id="WP_148697696.1">
    <property type="nucleotide sequence ID" value="NZ_CP017834.1"/>
</dbReference>
<keyword evidence="2" id="KW-0812">Transmembrane</keyword>
<evidence type="ECO:0000256" key="2">
    <source>
        <dbReference type="SAM" id="Phobius"/>
    </source>
</evidence>
<dbReference type="STRING" id="1915309.AXG55_08545"/>
<protein>
    <submittedName>
        <fullName evidence="3">Uncharacterized protein</fullName>
    </submittedName>
</protein>
<proteinExistence type="predicted"/>
<keyword evidence="2" id="KW-0472">Membrane</keyword>
<feature type="transmembrane region" description="Helical" evidence="2">
    <location>
        <begin position="27"/>
        <end position="49"/>
    </location>
</feature>
<reference evidence="3 4" key="1">
    <citation type="submission" date="2016-10" db="EMBL/GenBank/DDBJ databases">
        <title>Silvanigrella aquatica sp. nov., isolated from a freshwater lake located in the Black Forest, Germany, description of Silvanigrellaceae fam. nov., Silvanigrellales ord. nov., reclassification of the order Bdellovibrionales in the class Oligoflexia, reclassification of the families Bacteriovoracaceae and Halobacteriovoraceae in the new order Bacteriovoracales ord. nov., and reclassification of the family Pseudobacteriovoracaceae in the order Oligoflexiales.</title>
        <authorList>
            <person name="Hahn M.W."/>
            <person name="Schmidt J."/>
            <person name="Koll U."/>
            <person name="Rohde M."/>
            <person name="Verbag S."/>
            <person name="Pitt A."/>
            <person name="Nakai R."/>
            <person name="Naganuma T."/>
            <person name="Lang E."/>
        </authorList>
    </citation>
    <scope>NUCLEOTIDE SEQUENCE [LARGE SCALE GENOMIC DNA]</scope>
    <source>
        <strain evidence="3 4">MWH-Nonnen-W8red</strain>
    </source>
</reference>
<sequence>MDEFKNEAAGVTSSIVRGLGKKDTAPFVLMGLSIFLIAGLSSLNIFLMFKFNEDDSQKIYIDSMTARWEGMLKQMGEFTKELSISNGSILQLKEQNIDIKQSLSEVKKDVKDHERRLNKIESKVR</sequence>
<organism evidence="3 4">
    <name type="scientific">Silvanigrella aquatica</name>
    <dbReference type="NCBI Taxonomy" id="1915309"/>
    <lineage>
        <taxon>Bacteria</taxon>
        <taxon>Pseudomonadati</taxon>
        <taxon>Bdellovibrionota</taxon>
        <taxon>Oligoflexia</taxon>
        <taxon>Silvanigrellales</taxon>
        <taxon>Silvanigrellaceae</taxon>
        <taxon>Silvanigrella</taxon>
    </lineage>
</organism>
<keyword evidence="4" id="KW-1185">Reference proteome</keyword>